<dbReference type="PANTHER" id="PTHR46481:SF9">
    <property type="entry name" value="ZINC FINGER BED DOMAIN-CONTAINING PROTEIN 1-LIKE"/>
    <property type="match status" value="1"/>
</dbReference>
<feature type="domain" description="HAT C-terminal dimerisation" evidence="2">
    <location>
        <begin position="193"/>
        <end position="259"/>
    </location>
</feature>
<keyword evidence="3" id="KW-1185">Reference proteome</keyword>
<evidence type="ECO:0000313" key="3">
    <source>
        <dbReference type="Proteomes" id="UP000694888"/>
    </source>
</evidence>
<dbReference type="Pfam" id="PF05699">
    <property type="entry name" value="Dimer_Tnp_hAT"/>
    <property type="match status" value="1"/>
</dbReference>
<dbReference type="PANTHER" id="PTHR46481">
    <property type="entry name" value="ZINC FINGER BED DOMAIN-CONTAINING PROTEIN 4"/>
    <property type="match status" value="1"/>
</dbReference>
<dbReference type="InterPro" id="IPR012337">
    <property type="entry name" value="RNaseH-like_sf"/>
</dbReference>
<evidence type="ECO:0000259" key="2">
    <source>
        <dbReference type="Pfam" id="PF05699"/>
    </source>
</evidence>
<evidence type="ECO:0000256" key="1">
    <source>
        <dbReference type="SAM" id="MobiDB-lite"/>
    </source>
</evidence>
<dbReference type="InterPro" id="IPR052035">
    <property type="entry name" value="ZnF_BED_domain_contain"/>
</dbReference>
<feature type="compositionally biased region" description="Polar residues" evidence="1">
    <location>
        <begin position="142"/>
        <end position="159"/>
    </location>
</feature>
<feature type="region of interest" description="Disordered" evidence="1">
    <location>
        <begin position="141"/>
        <end position="160"/>
    </location>
</feature>
<evidence type="ECO:0000313" key="4">
    <source>
        <dbReference type="RefSeq" id="XP_012943060.1"/>
    </source>
</evidence>
<name>A0ABM1A8V7_APLCA</name>
<sequence length="262" mass="30154">MLERYCEQQKIVTMTLGWLNRCSMTLSEMENRTAETAVVALRSFEQATPEMSADKMTTASKPISMTRGLKECLEGMEKSIFVQNLEASVSRFRNVEERQVLGVSTLRGPRLKHLYFSKESTCKMAKAQIVNAMSFRDRKTSTTKSASTVPTQEPLQGNSVPPVARRGIWARFDQDAQKNRTQTSQVLDQPQTELTRYFQEPLIERDNDSLKWWKEQCVAFPLMRDVAQQYLCMPATSELFDVYFQKQESRCPTEEWVSLDTS</sequence>
<dbReference type="RefSeq" id="XP_012943060.1">
    <property type="nucleotide sequence ID" value="XM_013087606.2"/>
</dbReference>
<gene>
    <name evidence="4" type="primary">LOC106013016</name>
</gene>
<proteinExistence type="predicted"/>
<dbReference type="Proteomes" id="UP000694888">
    <property type="component" value="Unplaced"/>
</dbReference>
<accession>A0ABM1A8V7</accession>
<dbReference type="InterPro" id="IPR008906">
    <property type="entry name" value="HATC_C_dom"/>
</dbReference>
<protein>
    <submittedName>
        <fullName evidence="4">Zinc finger BED domain-containing protein 1</fullName>
    </submittedName>
</protein>
<dbReference type="SUPFAM" id="SSF53098">
    <property type="entry name" value="Ribonuclease H-like"/>
    <property type="match status" value="1"/>
</dbReference>
<dbReference type="GeneID" id="106013016"/>
<reference evidence="4" key="1">
    <citation type="submission" date="2025-08" db="UniProtKB">
        <authorList>
            <consortium name="RefSeq"/>
        </authorList>
    </citation>
    <scope>IDENTIFICATION</scope>
</reference>
<organism evidence="3 4">
    <name type="scientific">Aplysia californica</name>
    <name type="common">California sea hare</name>
    <dbReference type="NCBI Taxonomy" id="6500"/>
    <lineage>
        <taxon>Eukaryota</taxon>
        <taxon>Metazoa</taxon>
        <taxon>Spiralia</taxon>
        <taxon>Lophotrochozoa</taxon>
        <taxon>Mollusca</taxon>
        <taxon>Gastropoda</taxon>
        <taxon>Heterobranchia</taxon>
        <taxon>Euthyneura</taxon>
        <taxon>Tectipleura</taxon>
        <taxon>Aplysiida</taxon>
        <taxon>Aplysioidea</taxon>
        <taxon>Aplysiidae</taxon>
        <taxon>Aplysia</taxon>
    </lineage>
</organism>